<proteinExistence type="predicted"/>
<dbReference type="CDD" id="cd18186">
    <property type="entry name" value="BTB_POZ_ZBTB_KLHL-like"/>
    <property type="match status" value="1"/>
</dbReference>
<dbReference type="Gene3D" id="3.30.710.10">
    <property type="entry name" value="Potassium Channel Kv1.1, Chain A"/>
    <property type="match status" value="1"/>
</dbReference>
<dbReference type="WBParaSite" id="Pan_g20643.t1">
    <property type="protein sequence ID" value="Pan_g20643.t1"/>
    <property type="gene ID" value="Pan_g20643"/>
</dbReference>
<reference evidence="2" key="1">
    <citation type="journal article" date="2013" name="Genetics">
        <title>The draft genome and transcriptome of Panagrellus redivivus are shaped by the harsh demands of a free-living lifestyle.</title>
        <authorList>
            <person name="Srinivasan J."/>
            <person name="Dillman A.R."/>
            <person name="Macchietto M.G."/>
            <person name="Heikkinen L."/>
            <person name="Lakso M."/>
            <person name="Fracchia K.M."/>
            <person name="Antoshechkin I."/>
            <person name="Mortazavi A."/>
            <person name="Wong G."/>
            <person name="Sternberg P.W."/>
        </authorList>
    </citation>
    <scope>NUCLEOTIDE SEQUENCE [LARGE SCALE GENOMIC DNA]</scope>
    <source>
        <strain evidence="2">MT8872</strain>
    </source>
</reference>
<dbReference type="SMART" id="SM00225">
    <property type="entry name" value="BTB"/>
    <property type="match status" value="1"/>
</dbReference>
<evidence type="ECO:0000313" key="3">
    <source>
        <dbReference type="WBParaSite" id="Pan_g20643.t1"/>
    </source>
</evidence>
<name>A0A7E4ZW02_PANRE</name>
<dbReference type="PROSITE" id="PS50097">
    <property type="entry name" value="BTB"/>
    <property type="match status" value="1"/>
</dbReference>
<dbReference type="PANTHER" id="PTHR24413">
    <property type="entry name" value="SPECKLE-TYPE POZ PROTEIN"/>
    <property type="match status" value="1"/>
</dbReference>
<dbReference type="SUPFAM" id="SSF54695">
    <property type="entry name" value="POZ domain"/>
    <property type="match status" value="1"/>
</dbReference>
<dbReference type="SUPFAM" id="SSF49599">
    <property type="entry name" value="TRAF domain-like"/>
    <property type="match status" value="1"/>
</dbReference>
<evidence type="ECO:0000313" key="2">
    <source>
        <dbReference type="Proteomes" id="UP000492821"/>
    </source>
</evidence>
<dbReference type="GO" id="GO:0030163">
    <property type="term" value="P:protein catabolic process"/>
    <property type="evidence" value="ECO:0007669"/>
    <property type="project" value="UniProtKB-ARBA"/>
</dbReference>
<dbReference type="InterPro" id="IPR008974">
    <property type="entry name" value="TRAF-like"/>
</dbReference>
<dbReference type="Gene3D" id="2.60.210.10">
    <property type="entry name" value="Apoptosis, Tumor Necrosis Factor Receptor Associated Protein 2, Chain A"/>
    <property type="match status" value="1"/>
</dbReference>
<dbReference type="InterPro" id="IPR002083">
    <property type="entry name" value="MATH/TRAF_dom"/>
</dbReference>
<keyword evidence="2" id="KW-1185">Reference proteome</keyword>
<evidence type="ECO:0000259" key="1">
    <source>
        <dbReference type="PROSITE" id="PS50097"/>
    </source>
</evidence>
<dbReference type="CDD" id="cd00121">
    <property type="entry name" value="MATH"/>
    <property type="match status" value="1"/>
</dbReference>
<feature type="domain" description="BTB" evidence="1">
    <location>
        <begin position="165"/>
        <end position="232"/>
    </location>
</feature>
<dbReference type="InterPro" id="IPR000210">
    <property type="entry name" value="BTB/POZ_dom"/>
</dbReference>
<dbReference type="Gene3D" id="1.25.40.420">
    <property type="match status" value="1"/>
</dbReference>
<organism evidence="2 3">
    <name type="scientific">Panagrellus redivivus</name>
    <name type="common">Microworm</name>
    <dbReference type="NCBI Taxonomy" id="6233"/>
    <lineage>
        <taxon>Eukaryota</taxon>
        <taxon>Metazoa</taxon>
        <taxon>Ecdysozoa</taxon>
        <taxon>Nematoda</taxon>
        <taxon>Chromadorea</taxon>
        <taxon>Rhabditida</taxon>
        <taxon>Tylenchina</taxon>
        <taxon>Panagrolaimomorpha</taxon>
        <taxon>Panagrolaimoidea</taxon>
        <taxon>Panagrolaimidae</taxon>
        <taxon>Panagrellus</taxon>
    </lineage>
</organism>
<sequence>MHRFTLPSATSTIILKCNESFISPRPILDGANKHFSPFCPIIGMPGYQWKIDVYTNGGAEHDTGVIWINVYVEPNTVNATLSFSIIGSDIRQESKWRVQGKVNHHYHAYIGHDLIRNSSAIKDGIFTIRCDAAFTAAEFSPNSNSAIETDARQLPLVGLTQDVDFDFTFFVGSQQKEVHRDYLSLISPVFRAMFKHDTKEARSGILTVDDFSFDVVTDVLDYCYGHPLKAVHMDEVMQCYIFADKYMISSVTKRLTLLMMAIVEDQLKLENFCSLVEFAWTYALQPLKEHCTGFYQQYAVDIVAKTKFAELDSKIVAEIQDAEEWPAETEVVRLQAEPRRRFFGQTLDKMSKFCQKHFCKKRLSPGPGRVFTPRGHTCDHTLACLCTLKHLSS</sequence>
<dbReference type="Pfam" id="PF00651">
    <property type="entry name" value="BTB"/>
    <property type="match status" value="1"/>
</dbReference>
<dbReference type="Proteomes" id="UP000492821">
    <property type="component" value="Unassembled WGS sequence"/>
</dbReference>
<dbReference type="AlphaFoldDB" id="A0A7E4ZW02"/>
<dbReference type="InterPro" id="IPR011333">
    <property type="entry name" value="SKP1/BTB/POZ_sf"/>
</dbReference>
<reference evidence="3" key="2">
    <citation type="submission" date="2020-10" db="UniProtKB">
        <authorList>
            <consortium name="WormBaseParasite"/>
        </authorList>
    </citation>
    <scope>IDENTIFICATION</scope>
</reference>
<accession>A0A7E4ZW02</accession>
<protein>
    <submittedName>
        <fullName evidence="3">BTB domain-containing protein</fullName>
    </submittedName>
</protein>